<name>A0A250KT00_9GAMM</name>
<dbReference type="PANTHER" id="PTHR33055:SF3">
    <property type="entry name" value="PUTATIVE TRANSPOSASE FOR IS117-RELATED"/>
    <property type="match status" value="1"/>
</dbReference>
<dbReference type="EMBL" id="AP017928">
    <property type="protein sequence ID" value="BBA34081.1"/>
    <property type="molecule type" value="Genomic_DNA"/>
</dbReference>
<protein>
    <submittedName>
        <fullName evidence="3">Transposase IS116/IS110/IS902 family protein</fullName>
    </submittedName>
</protein>
<dbReference type="GO" id="GO:0003677">
    <property type="term" value="F:DNA binding"/>
    <property type="evidence" value="ECO:0007669"/>
    <property type="project" value="InterPro"/>
</dbReference>
<reference evidence="3 4" key="1">
    <citation type="submission" date="2016-12" db="EMBL/GenBank/DDBJ databases">
        <title>Genome sequencing of Methylocaldum marinum.</title>
        <authorList>
            <person name="Takeuchi M."/>
            <person name="Kamagata Y."/>
            <person name="Hiraoka S."/>
            <person name="Oshima K."/>
            <person name="Hattori M."/>
            <person name="Iwasaki W."/>
        </authorList>
    </citation>
    <scope>NUCLEOTIDE SEQUENCE [LARGE SCALE GENOMIC DNA]</scope>
    <source>
        <strain evidence="3 4">S8</strain>
    </source>
</reference>
<evidence type="ECO:0000313" key="4">
    <source>
        <dbReference type="Proteomes" id="UP000266313"/>
    </source>
</evidence>
<dbReference type="KEGG" id="mmai:sS8_2129"/>
<dbReference type="PANTHER" id="PTHR33055">
    <property type="entry name" value="TRANSPOSASE FOR INSERTION SEQUENCE ELEMENT IS1111A"/>
    <property type="match status" value="1"/>
</dbReference>
<dbReference type="InterPro" id="IPR047650">
    <property type="entry name" value="Transpos_IS110"/>
</dbReference>
<dbReference type="Proteomes" id="UP000266313">
    <property type="component" value="Chromosome"/>
</dbReference>
<evidence type="ECO:0000259" key="2">
    <source>
        <dbReference type="Pfam" id="PF02371"/>
    </source>
</evidence>
<evidence type="ECO:0000313" key="3">
    <source>
        <dbReference type="EMBL" id="BBA34081.1"/>
    </source>
</evidence>
<dbReference type="Pfam" id="PF01548">
    <property type="entry name" value="DEDD_Tnp_IS110"/>
    <property type="match status" value="1"/>
</dbReference>
<keyword evidence="4" id="KW-1185">Reference proteome</keyword>
<dbReference type="OrthoDB" id="9795150at2"/>
<sequence length="318" mass="35034">MTFTPIGIDIAKAKFDAAALRNGKYKTKVFQNTPEGFKAFLAWLQAFPAPHVCLEATGRYGEGLALFLVDHGLAVSVVNPAQIHAFGQAELSRTKTDKTDAKLIARFCHSQRPLLWQPPPLAVRQLQALVRRLESLLEMRQMERNRLDGADPTVRPSIEAVLATLDAEIAATQKRIREHIDPDPDLRQRRDLLDTIPGLGNATIPVLLAALGDVHRFENARSVAAFAGLSPKEHQSGKWKGHTRLSKTGDALLRKALYMPAIVARRHNPLIRAFCERLKAQGKNGKLIVGAAMRKLLVLAYGVLKSGQPFNPNFALAS</sequence>
<proteinExistence type="predicted"/>
<dbReference type="RefSeq" id="WP_119629562.1">
    <property type="nucleotide sequence ID" value="NZ_AP017928.1"/>
</dbReference>
<dbReference type="GO" id="GO:0004803">
    <property type="term" value="F:transposase activity"/>
    <property type="evidence" value="ECO:0007669"/>
    <property type="project" value="InterPro"/>
</dbReference>
<gene>
    <name evidence="3" type="ORF">sS8_2129</name>
</gene>
<feature type="domain" description="Transposase IS116/IS110/IS902 C-terminal" evidence="2">
    <location>
        <begin position="191"/>
        <end position="275"/>
    </location>
</feature>
<evidence type="ECO:0000259" key="1">
    <source>
        <dbReference type="Pfam" id="PF01548"/>
    </source>
</evidence>
<feature type="domain" description="Transposase IS110-like N-terminal" evidence="1">
    <location>
        <begin position="6"/>
        <end position="148"/>
    </location>
</feature>
<dbReference type="NCBIfam" id="NF033542">
    <property type="entry name" value="transpos_IS110"/>
    <property type="match status" value="1"/>
</dbReference>
<dbReference type="InterPro" id="IPR002525">
    <property type="entry name" value="Transp_IS110-like_N"/>
</dbReference>
<dbReference type="GO" id="GO:0006313">
    <property type="term" value="P:DNA transposition"/>
    <property type="evidence" value="ECO:0007669"/>
    <property type="project" value="InterPro"/>
</dbReference>
<accession>A0A250KT00</accession>
<dbReference type="InterPro" id="IPR003346">
    <property type="entry name" value="Transposase_20"/>
</dbReference>
<dbReference type="Pfam" id="PF02371">
    <property type="entry name" value="Transposase_20"/>
    <property type="match status" value="1"/>
</dbReference>
<organism evidence="3 4">
    <name type="scientific">Methylocaldum marinum</name>
    <dbReference type="NCBI Taxonomy" id="1432792"/>
    <lineage>
        <taxon>Bacteria</taxon>
        <taxon>Pseudomonadati</taxon>
        <taxon>Pseudomonadota</taxon>
        <taxon>Gammaproteobacteria</taxon>
        <taxon>Methylococcales</taxon>
        <taxon>Methylococcaceae</taxon>
        <taxon>Methylocaldum</taxon>
    </lineage>
</organism>
<dbReference type="AlphaFoldDB" id="A0A250KT00"/>